<feature type="domain" description="Peptidase M1 alanyl aminopeptidase C-terminal" evidence="16">
    <location>
        <begin position="556"/>
        <end position="877"/>
    </location>
</feature>
<evidence type="ECO:0000256" key="4">
    <source>
        <dbReference type="ARBA" id="ARBA00012564"/>
    </source>
</evidence>
<dbReference type="InterPro" id="IPR042097">
    <property type="entry name" value="Aminopeptidase_N-like_N_sf"/>
</dbReference>
<keyword evidence="9" id="KW-0378">Hydrolase</keyword>
<evidence type="ECO:0000259" key="17">
    <source>
        <dbReference type="Pfam" id="PF17900"/>
    </source>
</evidence>
<dbReference type="Gene3D" id="2.60.40.1840">
    <property type="match status" value="1"/>
</dbReference>
<dbReference type="FunFam" id="1.10.390.10:FF:000002">
    <property type="entry name" value="Aminopeptidase N"/>
    <property type="match status" value="1"/>
</dbReference>
<dbReference type="Pfam" id="PF17432">
    <property type="entry name" value="DUF3458_C"/>
    <property type="match status" value="1"/>
</dbReference>
<comment type="cofactor">
    <cofactor evidence="2">
        <name>Zn(2+)</name>
        <dbReference type="ChEBI" id="CHEBI:29105"/>
    </cofactor>
</comment>
<dbReference type="SUPFAM" id="SSF63737">
    <property type="entry name" value="Leukotriene A4 hydrolase N-terminal domain"/>
    <property type="match status" value="1"/>
</dbReference>
<dbReference type="Pfam" id="PF17900">
    <property type="entry name" value="Peptidase_M1_N"/>
    <property type="match status" value="1"/>
</dbReference>
<dbReference type="EC" id="3.4.11.2" evidence="4 13"/>
<dbReference type="Gene3D" id="1.10.390.10">
    <property type="entry name" value="Neutral Protease Domain 2"/>
    <property type="match status" value="1"/>
</dbReference>
<protein>
    <recommendedName>
        <fullName evidence="5 13">Aminopeptidase N</fullName>
        <ecNumber evidence="4 13">3.4.11.2</ecNumber>
    </recommendedName>
</protein>
<dbReference type="InterPro" id="IPR027268">
    <property type="entry name" value="Peptidase_M4/M1_CTD_sf"/>
</dbReference>
<evidence type="ECO:0000256" key="2">
    <source>
        <dbReference type="ARBA" id="ARBA00001947"/>
    </source>
</evidence>
<dbReference type="FunFam" id="2.60.40.1840:FF:000001">
    <property type="entry name" value="Aminopeptidase N"/>
    <property type="match status" value="1"/>
</dbReference>
<dbReference type="Pfam" id="PF01433">
    <property type="entry name" value="Peptidase_M1"/>
    <property type="match status" value="1"/>
</dbReference>
<dbReference type="InterPro" id="IPR001930">
    <property type="entry name" value="Peptidase_M1"/>
</dbReference>
<evidence type="ECO:0000259" key="15">
    <source>
        <dbReference type="Pfam" id="PF11940"/>
    </source>
</evidence>
<evidence type="ECO:0000256" key="6">
    <source>
        <dbReference type="ARBA" id="ARBA00022438"/>
    </source>
</evidence>
<comment type="similarity">
    <text evidence="3">Belongs to the peptidase M1 family.</text>
</comment>
<evidence type="ECO:0000313" key="18">
    <source>
        <dbReference type="EMBL" id="HEC07098.1"/>
    </source>
</evidence>
<dbReference type="InterPro" id="IPR035414">
    <property type="entry name" value="Peptidase_M1_pepN_Ig-like"/>
</dbReference>
<dbReference type="GO" id="GO:0008270">
    <property type="term" value="F:zinc ion binding"/>
    <property type="evidence" value="ECO:0007669"/>
    <property type="project" value="InterPro"/>
</dbReference>
<evidence type="ECO:0000256" key="3">
    <source>
        <dbReference type="ARBA" id="ARBA00010136"/>
    </source>
</evidence>
<dbReference type="InterPro" id="IPR024601">
    <property type="entry name" value="Peptidase_M1_pepN_C"/>
</dbReference>
<reference evidence="18" key="1">
    <citation type="journal article" date="2020" name="mSystems">
        <title>Genome- and Community-Level Interaction Insights into Carbon Utilization and Element Cycling Functions of Hydrothermarchaeota in Hydrothermal Sediment.</title>
        <authorList>
            <person name="Zhou Z."/>
            <person name="Liu Y."/>
            <person name="Xu W."/>
            <person name="Pan J."/>
            <person name="Luo Z.H."/>
            <person name="Li M."/>
        </authorList>
    </citation>
    <scope>NUCLEOTIDE SEQUENCE [LARGE SCALE GENOMIC DNA]</scope>
    <source>
        <strain evidence="18">HyVt-458</strain>
    </source>
</reference>
<dbReference type="Pfam" id="PF11940">
    <property type="entry name" value="DUF3458"/>
    <property type="match status" value="1"/>
</dbReference>
<feature type="domain" description="Aminopeptidase N-like N-terminal" evidence="17">
    <location>
        <begin position="103"/>
        <end position="193"/>
    </location>
</feature>
<feature type="domain" description="Peptidase M1 membrane alanine aminopeptidase" evidence="14">
    <location>
        <begin position="233"/>
        <end position="446"/>
    </location>
</feature>
<dbReference type="SUPFAM" id="SSF55486">
    <property type="entry name" value="Metalloproteases ('zincins'), catalytic domain"/>
    <property type="match status" value="1"/>
</dbReference>
<evidence type="ECO:0000256" key="1">
    <source>
        <dbReference type="ARBA" id="ARBA00000098"/>
    </source>
</evidence>
<dbReference type="InterPro" id="IPR038438">
    <property type="entry name" value="PepN_Ig-like_sf"/>
</dbReference>
<gene>
    <name evidence="18" type="ORF">ENJ12_09610</name>
</gene>
<sequence>MWKNASPRTIYLQDYQPSAWITDTVDLEFRLYEQGTRVISRLTLERNPAFSGETDELRLDGEGLKPVWLRLDGSELHGDAYRIDDQGLTLFNPPEHFVLESEVELSPETNTALEGLYRSGSMFCTQCEAEGFRRITWYQDRPDVMARFRVRIEADRTSYPVLLSNGNPVEAGELPEGRHYAEWEDPFPKPCYLFALVAGDLRHIEDRFVTASGRDVRLRIYVEPENIDKCDHAMRSLVSAMRWDEEKYGREYDLDVFNIVAVNDFNMGAMENKGLNVFNSKYVLARPDTATDEDYQGIEAVIAHEYFHNWTGNRITCRDWFQLSLKEGFTVYRDQEFSADMGDRGVKRIDDVRMLRAHQFAEDASPMAHPVRPASYMEINNFYTLTVYEKGAEVVRMQANLLGPELFRKATDLYFERHDGQAVTTDDFVACMEAVSGRDLSQFKRWYDYGGTPELSVRGEYDAEARSYLLHISQQVPDTPGQRDKPPFHIPVVVGLLDSHGQDMPLQRADETRRPELLEVTGREQSFTFVNVVEEPTPSLLRGFSAPVKLDYPYADHELLFLMAHDRDGFNRWDAGQQLAQRVVLNLVDRSPRAQDMLAEFTHAFHRALDAAHTDAALLSEVLSLPSESFLGEQMSVIDVEGIHAAREQVKHHIATTLHDDLMQHFHALQESGEYSIRPEAIGRRRLKNLLLSYLVAGKSDEAGQLCEEQYRSGHNMTDVIVALALIADGDLPQREPLLQDFASRWQHDPLVMDKWFGVQARSSREDTLSRIRELEAHPAFSIRNPNKVRALIGSFAAANPLRFHSADGKGYTFLVDKVLELDSINPQIAARLLRNLSRWRHYDENRQRLAREQLERISSKDSVSRDVYEVANKSLQA</sequence>
<comment type="function">
    <text evidence="12">Aminopeptidase N is involved in the degradation of intracellular peptides generated by protein breakdown during normal growth as well as in response to nutrient starvation.</text>
</comment>
<dbReference type="GO" id="GO:0008237">
    <property type="term" value="F:metallopeptidase activity"/>
    <property type="evidence" value="ECO:0007669"/>
    <property type="project" value="UniProtKB-UniRule"/>
</dbReference>
<dbReference type="PANTHER" id="PTHR46322:SF1">
    <property type="entry name" value="PUROMYCIN-SENSITIVE AMINOPEPTIDASE"/>
    <property type="match status" value="1"/>
</dbReference>
<name>A0A831W8P4_9GAMM</name>
<dbReference type="AlphaFoldDB" id="A0A831W8P4"/>
<proteinExistence type="inferred from homology"/>
<evidence type="ECO:0000256" key="5">
    <source>
        <dbReference type="ARBA" id="ARBA00015611"/>
    </source>
</evidence>
<evidence type="ECO:0000256" key="11">
    <source>
        <dbReference type="ARBA" id="ARBA00023049"/>
    </source>
</evidence>
<organism evidence="18">
    <name type="scientific">Thiolapillus brandeum</name>
    <dbReference type="NCBI Taxonomy" id="1076588"/>
    <lineage>
        <taxon>Bacteria</taxon>
        <taxon>Pseudomonadati</taxon>
        <taxon>Pseudomonadota</taxon>
        <taxon>Gammaproteobacteria</taxon>
        <taxon>Chromatiales</taxon>
        <taxon>Sedimenticolaceae</taxon>
        <taxon>Thiolapillus</taxon>
    </lineage>
</organism>
<accession>A0A831W8P4</accession>
<dbReference type="InterPro" id="IPR014782">
    <property type="entry name" value="Peptidase_M1_dom"/>
</dbReference>
<evidence type="ECO:0000256" key="8">
    <source>
        <dbReference type="ARBA" id="ARBA00022723"/>
    </source>
</evidence>
<evidence type="ECO:0000256" key="9">
    <source>
        <dbReference type="ARBA" id="ARBA00022801"/>
    </source>
</evidence>
<keyword evidence="7" id="KW-0645">Protease</keyword>
<dbReference type="InterPro" id="IPR037144">
    <property type="entry name" value="Peptidase_M1_pepN_C_sf"/>
</dbReference>
<evidence type="ECO:0000256" key="7">
    <source>
        <dbReference type="ARBA" id="ARBA00022670"/>
    </source>
</evidence>
<evidence type="ECO:0000259" key="14">
    <source>
        <dbReference type="Pfam" id="PF01433"/>
    </source>
</evidence>
<keyword evidence="10" id="KW-0862">Zinc</keyword>
<dbReference type="NCBIfam" id="TIGR02414">
    <property type="entry name" value="pepN_proteo"/>
    <property type="match status" value="1"/>
</dbReference>
<dbReference type="Gene3D" id="1.25.50.10">
    <property type="entry name" value="Peptidase M1, alanyl aminopeptidase, C-terminal domain"/>
    <property type="match status" value="1"/>
</dbReference>
<dbReference type="Gene3D" id="2.60.40.1730">
    <property type="entry name" value="tricorn interacting facor f3 domain"/>
    <property type="match status" value="1"/>
</dbReference>
<dbReference type="EMBL" id="DRLF01000330">
    <property type="protein sequence ID" value="HEC07098.1"/>
    <property type="molecule type" value="Genomic_DNA"/>
</dbReference>
<dbReference type="PANTHER" id="PTHR46322">
    <property type="entry name" value="PUROMYCIN-SENSITIVE AMINOPEPTIDASE"/>
    <property type="match status" value="1"/>
</dbReference>
<dbReference type="PRINTS" id="PR00756">
    <property type="entry name" value="ALADIPTASE"/>
</dbReference>
<dbReference type="Proteomes" id="UP000886339">
    <property type="component" value="Unassembled WGS sequence"/>
</dbReference>
<dbReference type="GO" id="GO:0006508">
    <property type="term" value="P:proteolysis"/>
    <property type="evidence" value="ECO:0007669"/>
    <property type="project" value="UniProtKB-UniRule"/>
</dbReference>
<evidence type="ECO:0000256" key="13">
    <source>
        <dbReference type="NCBIfam" id="TIGR02414"/>
    </source>
</evidence>
<comment type="catalytic activity">
    <reaction evidence="1">
        <text>Release of an N-terminal amino acid, Xaa-|-Yaa- from a peptide, amide or arylamide. Xaa is preferably Ala, but may be most amino acids including Pro (slow action). When a terminal hydrophobic residue is followed by a prolyl residue, the two may be released as an intact Xaa-Pro dipeptide.</text>
        <dbReference type="EC" id="3.4.11.2"/>
    </reaction>
</comment>
<dbReference type="FunFam" id="3.30.2010.30:FF:000002">
    <property type="entry name" value="Putative aminopeptidase N"/>
    <property type="match status" value="1"/>
</dbReference>
<keyword evidence="8" id="KW-0479">Metal-binding</keyword>
<keyword evidence="11" id="KW-0482">Metalloprotease</keyword>
<keyword evidence="6 18" id="KW-0031">Aminopeptidase</keyword>
<evidence type="ECO:0000256" key="10">
    <source>
        <dbReference type="ARBA" id="ARBA00022833"/>
    </source>
</evidence>
<evidence type="ECO:0000256" key="12">
    <source>
        <dbReference type="ARBA" id="ARBA00059739"/>
    </source>
</evidence>
<evidence type="ECO:0000259" key="16">
    <source>
        <dbReference type="Pfam" id="PF17432"/>
    </source>
</evidence>
<feature type="domain" description="Peptidase M1 alanyl aminopeptidase Ig-like fold" evidence="15">
    <location>
        <begin position="451"/>
        <end position="552"/>
    </location>
</feature>
<dbReference type="CDD" id="cd09600">
    <property type="entry name" value="M1_APN"/>
    <property type="match status" value="1"/>
</dbReference>
<dbReference type="Gene3D" id="3.30.2010.30">
    <property type="match status" value="1"/>
</dbReference>
<dbReference type="InterPro" id="IPR012779">
    <property type="entry name" value="Peptidase_M1_pepN"/>
</dbReference>
<comment type="caution">
    <text evidence="18">The sequence shown here is derived from an EMBL/GenBank/DDBJ whole genome shotgun (WGS) entry which is preliminary data.</text>
</comment>
<dbReference type="GO" id="GO:0016285">
    <property type="term" value="F:alanyl aminopeptidase activity"/>
    <property type="evidence" value="ECO:0007669"/>
    <property type="project" value="UniProtKB-EC"/>
</dbReference>
<dbReference type="FunFam" id="2.60.40.1730:FF:000005">
    <property type="entry name" value="Aminopeptidase N"/>
    <property type="match status" value="1"/>
</dbReference>
<dbReference type="InterPro" id="IPR045357">
    <property type="entry name" value="Aminopeptidase_N-like_N"/>
</dbReference>